<dbReference type="AlphaFoldDB" id="A0A484UQQ4"/>
<gene>
    <name evidence="2" type="ORF">RAN3_3636</name>
</gene>
<reference evidence="2" key="1">
    <citation type="submission" date="2019-03" db="EMBL/GenBank/DDBJ databases">
        <authorList>
            <person name="Danneels B."/>
        </authorList>
    </citation>
    <scope>NUCLEOTIDE SEQUENCE</scope>
</reference>
<feature type="region of interest" description="Disordered" evidence="1">
    <location>
        <begin position="34"/>
        <end position="58"/>
    </location>
</feature>
<accession>A0A484UQQ4</accession>
<evidence type="ECO:0000256" key="1">
    <source>
        <dbReference type="SAM" id="MobiDB-lite"/>
    </source>
</evidence>
<protein>
    <submittedName>
        <fullName evidence="2">Uncharacterized protein</fullName>
    </submittedName>
</protein>
<name>A0A484UQQ4_9ZZZZ</name>
<evidence type="ECO:0000313" key="2">
    <source>
        <dbReference type="EMBL" id="VFR89060.1"/>
    </source>
</evidence>
<proteinExistence type="predicted"/>
<organism evidence="2">
    <name type="scientific">plant metagenome</name>
    <dbReference type="NCBI Taxonomy" id="1297885"/>
    <lineage>
        <taxon>unclassified sequences</taxon>
        <taxon>metagenomes</taxon>
        <taxon>organismal metagenomes</taxon>
    </lineage>
</organism>
<feature type="compositionally biased region" description="Low complexity" evidence="1">
    <location>
        <begin position="49"/>
        <end position="58"/>
    </location>
</feature>
<sequence length="80" mass="8682">MNANPRQAPLPPRRACRTARGRACGRLDWVADGEFTGRPGRHAKKRDNAPPSGAGAPGAKKFEILNFIQTCFATDHAKPE</sequence>
<dbReference type="EMBL" id="CAADIO010000017">
    <property type="protein sequence ID" value="VFR89060.1"/>
    <property type="molecule type" value="Genomic_DNA"/>
</dbReference>